<dbReference type="STRING" id="4529.A0A0E0NUY6"/>
<dbReference type="OMA" id="ILCCANI"/>
<dbReference type="Gene3D" id="3.20.20.80">
    <property type="entry name" value="Glycosidases"/>
    <property type="match status" value="1"/>
</dbReference>
<keyword evidence="2" id="KW-0378">Hydrolase</keyword>
<keyword evidence="6" id="KW-1185">Reference proteome</keyword>
<comment type="similarity">
    <text evidence="1 4">Belongs to the glycosyl hydrolase 17 family.</text>
</comment>
<evidence type="ECO:0000256" key="2">
    <source>
        <dbReference type="ARBA" id="ARBA00022801"/>
    </source>
</evidence>
<dbReference type="GO" id="GO:0004553">
    <property type="term" value="F:hydrolase activity, hydrolyzing O-glycosyl compounds"/>
    <property type="evidence" value="ECO:0007669"/>
    <property type="project" value="InterPro"/>
</dbReference>
<evidence type="ECO:0000313" key="6">
    <source>
        <dbReference type="Proteomes" id="UP000008022"/>
    </source>
</evidence>
<dbReference type="Proteomes" id="UP000008022">
    <property type="component" value="Unassembled WGS sequence"/>
</dbReference>
<keyword evidence="3" id="KW-0326">Glycosidase</keyword>
<evidence type="ECO:0000256" key="4">
    <source>
        <dbReference type="RuleBase" id="RU004335"/>
    </source>
</evidence>
<proteinExistence type="inferred from homology"/>
<evidence type="ECO:0008006" key="7">
    <source>
        <dbReference type="Google" id="ProtNLM"/>
    </source>
</evidence>
<dbReference type="AlphaFoldDB" id="A0A0E0NUY6"/>
<organism evidence="5 6">
    <name type="scientific">Oryza rufipogon</name>
    <name type="common">Brownbeard rice</name>
    <name type="synonym">Asian wild rice</name>
    <dbReference type="NCBI Taxonomy" id="4529"/>
    <lineage>
        <taxon>Eukaryota</taxon>
        <taxon>Viridiplantae</taxon>
        <taxon>Streptophyta</taxon>
        <taxon>Embryophyta</taxon>
        <taxon>Tracheophyta</taxon>
        <taxon>Spermatophyta</taxon>
        <taxon>Magnoliopsida</taxon>
        <taxon>Liliopsida</taxon>
        <taxon>Poales</taxon>
        <taxon>Poaceae</taxon>
        <taxon>BOP clade</taxon>
        <taxon>Oryzoideae</taxon>
        <taxon>Oryzeae</taxon>
        <taxon>Oryzinae</taxon>
        <taxon>Oryza</taxon>
    </lineage>
</organism>
<dbReference type="Pfam" id="PF00332">
    <property type="entry name" value="Glyco_hydro_17"/>
    <property type="match status" value="1"/>
</dbReference>
<reference evidence="6" key="1">
    <citation type="submission" date="2013-06" db="EMBL/GenBank/DDBJ databases">
        <authorList>
            <person name="Zhao Q."/>
        </authorList>
    </citation>
    <scope>NUCLEOTIDE SEQUENCE</scope>
    <source>
        <strain evidence="6">cv. W1943</strain>
    </source>
</reference>
<protein>
    <recommendedName>
        <fullName evidence="7">Glucan endo-1,3-beta-D-glucosidase</fullName>
    </recommendedName>
</protein>
<dbReference type="InterPro" id="IPR017853">
    <property type="entry name" value="GH"/>
</dbReference>
<dbReference type="Gramene" id="ORUFI03G17760.1">
    <property type="protein sequence ID" value="ORUFI03G17760.1"/>
    <property type="gene ID" value="ORUFI03G17760"/>
</dbReference>
<evidence type="ECO:0000256" key="3">
    <source>
        <dbReference type="ARBA" id="ARBA00023295"/>
    </source>
</evidence>
<dbReference type="InterPro" id="IPR000490">
    <property type="entry name" value="Glyco_hydro_17"/>
</dbReference>
<dbReference type="GO" id="GO:0005975">
    <property type="term" value="P:carbohydrate metabolic process"/>
    <property type="evidence" value="ECO:0007669"/>
    <property type="project" value="InterPro"/>
</dbReference>
<sequence length="158" mass="16603">MESEIGTTAVGVCWGMSGDNLPPTSKVTEMLRENGFTVVRLYVPDSAALAALGCTGIRVVVGEPNYDRPALAHGGTAAAAAWIRENIQAYPTVLFRFVVVGNEVASADMQLLVPAMENVHAALAAAGLGHIKVTTTSAYARLPSCSCSPAQLFLRWSP</sequence>
<name>A0A0E0NUY6_ORYRU</name>
<dbReference type="PANTHER" id="PTHR32227">
    <property type="entry name" value="GLUCAN ENDO-1,3-BETA-GLUCOSIDASE BG1-RELATED-RELATED"/>
    <property type="match status" value="1"/>
</dbReference>
<accession>A0A0E0NUY6</accession>
<evidence type="ECO:0000313" key="5">
    <source>
        <dbReference type="EnsemblPlants" id="ORUFI03G17760.1"/>
    </source>
</evidence>
<dbReference type="EnsemblPlants" id="ORUFI03G17760.1">
    <property type="protein sequence ID" value="ORUFI03G17760.1"/>
    <property type="gene ID" value="ORUFI03G17760"/>
</dbReference>
<dbReference type="InterPro" id="IPR044965">
    <property type="entry name" value="Glyco_hydro_17_plant"/>
</dbReference>
<dbReference type="HOGENOM" id="CLU_024953_4_1_1"/>
<dbReference type="SUPFAM" id="SSF51445">
    <property type="entry name" value="(Trans)glycosidases"/>
    <property type="match status" value="1"/>
</dbReference>
<evidence type="ECO:0000256" key="1">
    <source>
        <dbReference type="ARBA" id="ARBA00008773"/>
    </source>
</evidence>
<reference evidence="5" key="2">
    <citation type="submission" date="2015-06" db="UniProtKB">
        <authorList>
            <consortium name="EnsemblPlants"/>
        </authorList>
    </citation>
    <scope>IDENTIFICATION</scope>
</reference>